<sequence>MTVLSGATASGRQFYQGQLSTSSVTTLYTAPAASSNVTSTTAGTSGSSGSAGSATAYVKEIVLSNNMSSSVTASITIGPNSSNQYPFIPNVTINGFDTKIISGLNTMLPANSVIQGFASAAGIYCTISGVEIQ</sequence>
<dbReference type="RefSeq" id="WP_152498762.1">
    <property type="nucleotide sequence ID" value="NZ_AURB01000124.1"/>
</dbReference>
<dbReference type="AlphaFoldDB" id="A0A9E6ZEK6"/>
<evidence type="ECO:0000313" key="2">
    <source>
        <dbReference type="Proteomes" id="UP000829401"/>
    </source>
</evidence>
<keyword evidence="2" id="KW-1185">Reference proteome</keyword>
<name>A0A9E6ZEK6_ALIAG</name>
<protein>
    <submittedName>
        <fullName evidence="1">Uncharacterized protein</fullName>
    </submittedName>
</protein>
<reference evidence="2" key="1">
    <citation type="journal article" date="2022" name="G3 (Bethesda)">
        <title>Unveiling the complete genome sequence of Alicyclobacillus acidoterrestris DSM 3922T, a taint-producing strain.</title>
        <authorList>
            <person name="Leonardo I.C."/>
            <person name="Barreto Crespo M.T."/>
            <person name="Gaspar F.B."/>
        </authorList>
    </citation>
    <scope>NUCLEOTIDE SEQUENCE [LARGE SCALE GENOMIC DNA]</scope>
    <source>
        <strain evidence="2">DSM 3922</strain>
    </source>
</reference>
<dbReference type="KEGG" id="aaco:K1I37_15410"/>
<proteinExistence type="predicted"/>
<accession>A0A9E6ZEK6</accession>
<gene>
    <name evidence="1" type="ORF">K1I37_15410</name>
</gene>
<organism evidence="1 2">
    <name type="scientific">Alicyclobacillus acidoterrestris (strain ATCC 49025 / DSM 3922 / CIP 106132 / NCIMB 13137 / GD3B)</name>
    <dbReference type="NCBI Taxonomy" id="1356854"/>
    <lineage>
        <taxon>Bacteria</taxon>
        <taxon>Bacillati</taxon>
        <taxon>Bacillota</taxon>
        <taxon>Bacilli</taxon>
        <taxon>Bacillales</taxon>
        <taxon>Alicyclobacillaceae</taxon>
        <taxon>Alicyclobacillus</taxon>
    </lineage>
</organism>
<dbReference type="Proteomes" id="UP000829401">
    <property type="component" value="Chromosome"/>
</dbReference>
<dbReference type="EMBL" id="CP080467">
    <property type="protein sequence ID" value="UNO48060.1"/>
    <property type="molecule type" value="Genomic_DNA"/>
</dbReference>
<evidence type="ECO:0000313" key="1">
    <source>
        <dbReference type="EMBL" id="UNO48060.1"/>
    </source>
</evidence>